<dbReference type="InterPro" id="IPR003953">
    <property type="entry name" value="FAD-dep_OxRdtase_2_FAD-bd"/>
</dbReference>
<evidence type="ECO:0000256" key="1">
    <source>
        <dbReference type="ARBA" id="ARBA00022630"/>
    </source>
</evidence>
<dbReference type="InterPro" id="IPR030664">
    <property type="entry name" value="SdhA/FrdA/AprA"/>
</dbReference>
<feature type="domain" description="FAD-dependent oxidoreductase 2 FAD-binding" evidence="3">
    <location>
        <begin position="9"/>
        <end position="62"/>
    </location>
</feature>
<dbReference type="GO" id="GO:0000104">
    <property type="term" value="F:succinate dehydrogenase activity"/>
    <property type="evidence" value="ECO:0007669"/>
    <property type="project" value="TreeGrafter"/>
</dbReference>
<evidence type="ECO:0000259" key="4">
    <source>
        <dbReference type="Pfam" id="PF02910"/>
    </source>
</evidence>
<evidence type="ECO:0000259" key="3">
    <source>
        <dbReference type="Pfam" id="PF00890"/>
    </source>
</evidence>
<dbReference type="GO" id="GO:0009061">
    <property type="term" value="P:anaerobic respiration"/>
    <property type="evidence" value="ECO:0007669"/>
    <property type="project" value="TreeGrafter"/>
</dbReference>
<dbReference type="SUPFAM" id="SSF51905">
    <property type="entry name" value="FAD/NAD(P)-binding domain"/>
    <property type="match status" value="1"/>
</dbReference>
<dbReference type="Gene3D" id="3.90.700.10">
    <property type="entry name" value="Succinate dehydrogenase/fumarate reductase flavoprotein, catalytic domain"/>
    <property type="match status" value="1"/>
</dbReference>
<dbReference type="PANTHER" id="PTHR11632:SF53">
    <property type="entry name" value="SUCCINATE DEHYDROGENASE FLAVOPROTEIN SUBUNIT"/>
    <property type="match status" value="1"/>
</dbReference>
<evidence type="ECO:0000256" key="2">
    <source>
        <dbReference type="ARBA" id="ARBA00023002"/>
    </source>
</evidence>
<dbReference type="EMBL" id="CAFBMK010000310">
    <property type="protein sequence ID" value="CAB4947877.1"/>
    <property type="molecule type" value="Genomic_DNA"/>
</dbReference>
<name>A0A6J7JXT7_9ZZZZ</name>
<dbReference type="FunFam" id="1.20.58.100:FF:000003">
    <property type="entry name" value="Succinate dehydrogenase flavoprotein subunit"/>
    <property type="match status" value="1"/>
</dbReference>
<dbReference type="PANTHER" id="PTHR11632">
    <property type="entry name" value="SUCCINATE DEHYDROGENASE 2 FLAVOPROTEIN SUBUNIT"/>
    <property type="match status" value="1"/>
</dbReference>
<dbReference type="Gene3D" id="3.50.50.60">
    <property type="entry name" value="FAD/NAD(P)-binding domain"/>
    <property type="match status" value="1"/>
</dbReference>
<organism evidence="5">
    <name type="scientific">freshwater metagenome</name>
    <dbReference type="NCBI Taxonomy" id="449393"/>
    <lineage>
        <taxon>unclassified sequences</taxon>
        <taxon>metagenomes</taxon>
        <taxon>ecological metagenomes</taxon>
    </lineage>
</organism>
<dbReference type="InterPro" id="IPR036188">
    <property type="entry name" value="FAD/NAD-bd_sf"/>
</dbReference>
<dbReference type="InterPro" id="IPR015939">
    <property type="entry name" value="Fum_Rdtase/Succ_DH_flav-like_C"/>
</dbReference>
<evidence type="ECO:0000313" key="5">
    <source>
        <dbReference type="EMBL" id="CAB4947877.1"/>
    </source>
</evidence>
<dbReference type="Gene3D" id="1.20.58.100">
    <property type="entry name" value="Fumarate reductase/succinate dehydrogenase flavoprotein-like, C-terminal domain"/>
    <property type="match status" value="1"/>
</dbReference>
<dbReference type="Pfam" id="PF00890">
    <property type="entry name" value="FAD_binding_2"/>
    <property type="match status" value="1"/>
</dbReference>
<protein>
    <submittedName>
        <fullName evidence="5">Unannotated protein</fullName>
    </submittedName>
</protein>
<keyword evidence="1" id="KW-0285">Flavoprotein</keyword>
<dbReference type="InterPro" id="IPR037099">
    <property type="entry name" value="Fum_R/Succ_DH_flav-like_C_sf"/>
</dbReference>
<dbReference type="AlphaFoldDB" id="A0A6J7JXT7"/>
<gene>
    <name evidence="5" type="ORF">UFOPK3564_03329</name>
</gene>
<dbReference type="GO" id="GO:0050660">
    <property type="term" value="F:flavin adenine dinucleotide binding"/>
    <property type="evidence" value="ECO:0007669"/>
    <property type="project" value="TreeGrafter"/>
</dbReference>
<dbReference type="InterPro" id="IPR027477">
    <property type="entry name" value="Succ_DH/fumarate_Rdtase_cat_sf"/>
</dbReference>
<reference evidence="5" key="1">
    <citation type="submission" date="2020-05" db="EMBL/GenBank/DDBJ databases">
        <authorList>
            <person name="Chiriac C."/>
            <person name="Salcher M."/>
            <person name="Ghai R."/>
            <person name="Kavagutti S V."/>
        </authorList>
    </citation>
    <scope>NUCLEOTIDE SEQUENCE</scope>
</reference>
<sequence>MYERITGDSPFEKPMMIYPAPHYTMGGLWVDYELQTTVQGLFAIGEANFSDHGANRLGASALMQALADGYFIAPHTVMHYLATQRKRPLDVDHEAFEEAEQGVRAQIDRLLAAQGTKSPQAIHRELGEIMLDKCGMLRTREGLLEAIEQIRGIRDRFWDEVRVDGTSDEFNPTLEYAGRLADFIELSELMCEDALRREESCGGHFRGEHETEDGEALRHDDEFAVVTAWQYPEEGLDAGAFEPHDEPLVFNEVKLATRSYK</sequence>
<accession>A0A6J7JXT7</accession>
<dbReference type="GO" id="GO:0009055">
    <property type="term" value="F:electron transfer activity"/>
    <property type="evidence" value="ECO:0007669"/>
    <property type="project" value="TreeGrafter"/>
</dbReference>
<dbReference type="SUPFAM" id="SSF46977">
    <property type="entry name" value="Succinate dehydrogenase/fumarate reductase flavoprotein C-terminal domain"/>
    <property type="match status" value="1"/>
</dbReference>
<dbReference type="GO" id="GO:0005886">
    <property type="term" value="C:plasma membrane"/>
    <property type="evidence" value="ECO:0007669"/>
    <property type="project" value="TreeGrafter"/>
</dbReference>
<feature type="domain" description="Fumarate reductase/succinate dehydrogenase flavoprotein-like C-terminal" evidence="4">
    <location>
        <begin position="123"/>
        <end position="260"/>
    </location>
</feature>
<keyword evidence="2" id="KW-0560">Oxidoreductase</keyword>
<dbReference type="Pfam" id="PF02910">
    <property type="entry name" value="Succ_DH_flav_C"/>
    <property type="match status" value="1"/>
</dbReference>
<proteinExistence type="predicted"/>